<dbReference type="PANTHER" id="PTHR33840">
    <property type="match status" value="1"/>
</dbReference>
<evidence type="ECO:0000313" key="3">
    <source>
        <dbReference type="Proteomes" id="UP000186583"/>
    </source>
</evidence>
<dbReference type="Proteomes" id="UP000186583">
    <property type="component" value="Unassembled WGS sequence"/>
</dbReference>
<name>A0A1Q8RUT8_9PEZI</name>
<dbReference type="InterPro" id="IPR018712">
    <property type="entry name" value="Tle1-like_cat"/>
</dbReference>
<dbReference type="OrthoDB" id="3057168at2759"/>
<dbReference type="STRING" id="708187.A0A1Q8RUT8"/>
<protein>
    <recommendedName>
        <fullName evidence="1">T6SS Phospholipase effector Tle1-like catalytic domain-containing protein</fullName>
    </recommendedName>
</protein>
<accession>A0A1Q8RUT8</accession>
<keyword evidence="3" id="KW-1185">Reference proteome</keyword>
<comment type="caution">
    <text evidence="2">The sequence shown here is derived from an EMBL/GenBank/DDBJ whole genome shotgun (WGS) entry which is preliminary data.</text>
</comment>
<gene>
    <name evidence="2" type="ORF">CCHL11_00155</name>
</gene>
<dbReference type="Pfam" id="PF09994">
    <property type="entry name" value="T6SS_Tle1-like_cat"/>
    <property type="match status" value="1"/>
</dbReference>
<dbReference type="SUPFAM" id="SSF53474">
    <property type="entry name" value="alpha/beta-Hydrolases"/>
    <property type="match status" value="1"/>
</dbReference>
<dbReference type="InterPro" id="IPR029058">
    <property type="entry name" value="AB_hydrolase_fold"/>
</dbReference>
<evidence type="ECO:0000313" key="2">
    <source>
        <dbReference type="EMBL" id="OLN88139.1"/>
    </source>
</evidence>
<evidence type="ECO:0000259" key="1">
    <source>
        <dbReference type="Pfam" id="PF09994"/>
    </source>
</evidence>
<sequence>MGKLADGKICRQVVHYDAGIGTGEIGLWEKTIQGGLGIGFVGNVIAAYNFIVTNYSPGDEIFCFGFSRGAYTARAVAGLVTDIGVLAPQDMQDFPELFAAYQQHRDSF</sequence>
<reference evidence="2 3" key="1">
    <citation type="submission" date="2016-11" db="EMBL/GenBank/DDBJ databases">
        <title>Draft Genome Assembly of Colletotrichum chlorophyti a pathogen of herbaceous plants.</title>
        <authorList>
            <person name="Gan P."/>
            <person name="Narusaka M."/>
            <person name="Tsushima A."/>
            <person name="Narusaka Y."/>
            <person name="Takano Y."/>
            <person name="Shirasu K."/>
        </authorList>
    </citation>
    <scope>NUCLEOTIDE SEQUENCE [LARGE SCALE GENOMIC DNA]</scope>
    <source>
        <strain evidence="2 3">NTL11</strain>
    </source>
</reference>
<dbReference type="PANTHER" id="PTHR33840:SF16">
    <property type="entry name" value="DUF2235 DOMAIN-CONTAINING PROTEIN"/>
    <property type="match status" value="1"/>
</dbReference>
<dbReference type="AlphaFoldDB" id="A0A1Q8RUT8"/>
<organism evidence="2 3">
    <name type="scientific">Colletotrichum chlorophyti</name>
    <dbReference type="NCBI Taxonomy" id="708187"/>
    <lineage>
        <taxon>Eukaryota</taxon>
        <taxon>Fungi</taxon>
        <taxon>Dikarya</taxon>
        <taxon>Ascomycota</taxon>
        <taxon>Pezizomycotina</taxon>
        <taxon>Sordariomycetes</taxon>
        <taxon>Hypocreomycetidae</taxon>
        <taxon>Glomerellales</taxon>
        <taxon>Glomerellaceae</taxon>
        <taxon>Colletotrichum</taxon>
    </lineage>
</organism>
<proteinExistence type="predicted"/>
<feature type="domain" description="T6SS Phospholipase effector Tle1-like catalytic" evidence="1">
    <location>
        <begin position="11"/>
        <end position="105"/>
    </location>
</feature>
<dbReference type="EMBL" id="MPGH01000088">
    <property type="protein sequence ID" value="OLN88139.1"/>
    <property type="molecule type" value="Genomic_DNA"/>
</dbReference>